<keyword evidence="7 8" id="KW-0862">Zinc</keyword>
<dbReference type="GO" id="GO:0008270">
    <property type="term" value="F:zinc ion binding"/>
    <property type="evidence" value="ECO:0007669"/>
    <property type="project" value="UniProtKB-UniRule"/>
</dbReference>
<name>K6Y8F7_9ALTE</name>
<keyword evidence="5 8" id="KW-0255">Endonuclease</keyword>
<comment type="cofactor">
    <cofactor evidence="8">
        <name>Zn(2+)</name>
        <dbReference type="ChEBI" id="CHEBI:29105"/>
    </cofactor>
    <text evidence="8">Binds 1 zinc ion.</text>
</comment>
<dbReference type="GO" id="GO:0004521">
    <property type="term" value="F:RNA endonuclease activity"/>
    <property type="evidence" value="ECO:0007669"/>
    <property type="project" value="UniProtKB-UniRule"/>
</dbReference>
<accession>K6Y8F7</accession>
<reference evidence="9 10" key="1">
    <citation type="journal article" date="2017" name="Antonie Van Leeuwenhoek">
        <title>Rhizobium rhizosphaerae sp. nov., a novel species isolated from rice rhizosphere.</title>
        <authorList>
            <person name="Zhao J.J."/>
            <person name="Zhang J."/>
            <person name="Zhang R.J."/>
            <person name="Zhang C.W."/>
            <person name="Yin H.Q."/>
            <person name="Zhang X.X."/>
        </authorList>
    </citation>
    <scope>NUCLEOTIDE SEQUENCE [LARGE SCALE GENOMIC DNA]</scope>
    <source>
        <strain evidence="9 10">E3</strain>
    </source>
</reference>
<evidence type="ECO:0000313" key="10">
    <source>
        <dbReference type="Proteomes" id="UP000006334"/>
    </source>
</evidence>
<dbReference type="InterPro" id="IPR023091">
    <property type="entry name" value="MetalPrtase_cat_dom_sf_prd"/>
</dbReference>
<evidence type="ECO:0000256" key="6">
    <source>
        <dbReference type="ARBA" id="ARBA00022801"/>
    </source>
</evidence>
<evidence type="ECO:0000256" key="8">
    <source>
        <dbReference type="HAMAP-Rule" id="MF_00009"/>
    </source>
</evidence>
<dbReference type="eggNOG" id="COG0319">
    <property type="taxonomic scope" value="Bacteria"/>
</dbReference>
<evidence type="ECO:0000256" key="1">
    <source>
        <dbReference type="ARBA" id="ARBA00010875"/>
    </source>
</evidence>
<evidence type="ECO:0000256" key="3">
    <source>
        <dbReference type="ARBA" id="ARBA00022722"/>
    </source>
</evidence>
<dbReference type="PROSITE" id="PS01306">
    <property type="entry name" value="UPF0054"/>
    <property type="match status" value="1"/>
</dbReference>
<dbReference type="PANTHER" id="PTHR46986:SF1">
    <property type="entry name" value="ENDORIBONUCLEASE YBEY, CHLOROPLASTIC"/>
    <property type="match status" value="1"/>
</dbReference>
<gene>
    <name evidence="8" type="primary">ybeY</name>
    <name evidence="9" type="ORF">GLIP_0273</name>
</gene>
<sequence>MKIEVDIQVACENQNLPSVEQFEKWVELAAASQHIKEAEVTIRLVTSEESQMLNLTYRGKDKPTNVLSFPFEAPAEIELNLLGDLVVCADIVEQEAQQQNKQLSHHWAHMIVHGTLHLLGFDHENDDEAHTMESLERQILTKLGIDDPYQDH</sequence>
<keyword evidence="8" id="KW-0963">Cytoplasm</keyword>
<keyword evidence="2 8" id="KW-0690">Ribosome biogenesis</keyword>
<keyword evidence="8" id="KW-0698">rRNA processing</keyword>
<dbReference type="OrthoDB" id="9807740at2"/>
<dbReference type="EMBL" id="BAEN01000011">
    <property type="protein sequence ID" value="GAC12923.1"/>
    <property type="molecule type" value="Genomic_DNA"/>
</dbReference>
<keyword evidence="6 8" id="KW-0378">Hydrolase</keyword>
<dbReference type="STRING" id="1127673.GLIP_0273"/>
<dbReference type="RefSeq" id="WP_008842743.1">
    <property type="nucleotide sequence ID" value="NZ_BAEN01000011.1"/>
</dbReference>
<organism evidence="9 10">
    <name type="scientific">Aliiglaciecola lipolytica E3</name>
    <dbReference type="NCBI Taxonomy" id="1127673"/>
    <lineage>
        <taxon>Bacteria</taxon>
        <taxon>Pseudomonadati</taxon>
        <taxon>Pseudomonadota</taxon>
        <taxon>Gammaproteobacteria</taxon>
        <taxon>Alteromonadales</taxon>
        <taxon>Alteromonadaceae</taxon>
        <taxon>Aliiglaciecola</taxon>
    </lineage>
</organism>
<feature type="binding site" evidence="8">
    <location>
        <position position="123"/>
    </location>
    <ligand>
        <name>Zn(2+)</name>
        <dbReference type="ChEBI" id="CHEBI:29105"/>
        <note>catalytic</note>
    </ligand>
</feature>
<evidence type="ECO:0000256" key="4">
    <source>
        <dbReference type="ARBA" id="ARBA00022723"/>
    </source>
</evidence>
<dbReference type="GO" id="GO:0006364">
    <property type="term" value="P:rRNA processing"/>
    <property type="evidence" value="ECO:0007669"/>
    <property type="project" value="UniProtKB-UniRule"/>
</dbReference>
<dbReference type="GO" id="GO:0004222">
    <property type="term" value="F:metalloendopeptidase activity"/>
    <property type="evidence" value="ECO:0007669"/>
    <property type="project" value="InterPro"/>
</dbReference>
<dbReference type="InterPro" id="IPR002036">
    <property type="entry name" value="YbeY"/>
</dbReference>
<dbReference type="GO" id="GO:0005737">
    <property type="term" value="C:cytoplasm"/>
    <property type="evidence" value="ECO:0007669"/>
    <property type="project" value="UniProtKB-SubCell"/>
</dbReference>
<dbReference type="HAMAP" id="MF_00009">
    <property type="entry name" value="Endoribonucl_YbeY"/>
    <property type="match status" value="1"/>
</dbReference>
<evidence type="ECO:0000256" key="2">
    <source>
        <dbReference type="ARBA" id="ARBA00022517"/>
    </source>
</evidence>
<comment type="function">
    <text evidence="8">Single strand-specific metallo-endoribonuclease involved in late-stage 70S ribosome quality control and in maturation of the 3' terminus of the 16S rRNA.</text>
</comment>
<dbReference type="Gene3D" id="3.40.390.30">
    <property type="entry name" value="Metalloproteases ('zincins'), catalytic domain"/>
    <property type="match status" value="1"/>
</dbReference>
<feature type="binding site" evidence="8">
    <location>
        <position position="113"/>
    </location>
    <ligand>
        <name>Zn(2+)</name>
        <dbReference type="ChEBI" id="CHEBI:29105"/>
        <note>catalytic</note>
    </ligand>
</feature>
<comment type="caution">
    <text evidence="9">The sequence shown here is derived from an EMBL/GenBank/DDBJ whole genome shotgun (WGS) entry which is preliminary data.</text>
</comment>
<comment type="similarity">
    <text evidence="1 8">Belongs to the endoribonuclease YbeY family.</text>
</comment>
<evidence type="ECO:0000256" key="7">
    <source>
        <dbReference type="ARBA" id="ARBA00022833"/>
    </source>
</evidence>
<protein>
    <recommendedName>
        <fullName evidence="8">Endoribonuclease YbeY</fullName>
        <ecNumber evidence="8">3.1.-.-</ecNumber>
    </recommendedName>
</protein>
<dbReference type="PANTHER" id="PTHR46986">
    <property type="entry name" value="ENDORIBONUCLEASE YBEY, CHLOROPLASTIC"/>
    <property type="match status" value="1"/>
</dbReference>
<keyword evidence="10" id="KW-1185">Reference proteome</keyword>
<dbReference type="Proteomes" id="UP000006334">
    <property type="component" value="Unassembled WGS sequence"/>
</dbReference>
<comment type="subcellular location">
    <subcellularLocation>
        <location evidence="8">Cytoplasm</location>
    </subcellularLocation>
</comment>
<dbReference type="EC" id="3.1.-.-" evidence="8"/>
<dbReference type="AlphaFoldDB" id="K6Y8F7"/>
<dbReference type="InterPro" id="IPR020549">
    <property type="entry name" value="YbeY_CS"/>
</dbReference>
<keyword evidence="3 8" id="KW-0540">Nuclease</keyword>
<dbReference type="Pfam" id="PF02130">
    <property type="entry name" value="YbeY"/>
    <property type="match status" value="1"/>
</dbReference>
<evidence type="ECO:0000256" key="5">
    <source>
        <dbReference type="ARBA" id="ARBA00022759"/>
    </source>
</evidence>
<evidence type="ECO:0000313" key="9">
    <source>
        <dbReference type="EMBL" id="GAC12923.1"/>
    </source>
</evidence>
<keyword evidence="4 8" id="KW-0479">Metal-binding</keyword>
<proteinExistence type="inferred from homology"/>
<dbReference type="NCBIfam" id="TIGR00043">
    <property type="entry name" value="rRNA maturation RNase YbeY"/>
    <property type="match status" value="1"/>
</dbReference>
<dbReference type="SUPFAM" id="SSF55486">
    <property type="entry name" value="Metalloproteases ('zincins'), catalytic domain"/>
    <property type="match status" value="1"/>
</dbReference>
<feature type="binding site" evidence="8">
    <location>
        <position position="117"/>
    </location>
    <ligand>
        <name>Zn(2+)</name>
        <dbReference type="ChEBI" id="CHEBI:29105"/>
        <note>catalytic</note>
    </ligand>
</feature>